<dbReference type="Pfam" id="PF12697">
    <property type="entry name" value="Abhydrolase_6"/>
    <property type="match status" value="1"/>
</dbReference>
<dbReference type="InterPro" id="IPR000639">
    <property type="entry name" value="Epox_hydrolase-like"/>
</dbReference>
<dbReference type="InterPro" id="IPR029058">
    <property type="entry name" value="AB_hydrolase_fold"/>
</dbReference>
<reference evidence="2 3" key="1">
    <citation type="submission" date="2016-10" db="EMBL/GenBank/DDBJ databases">
        <authorList>
            <person name="de Groot N.N."/>
        </authorList>
    </citation>
    <scope>NUCLEOTIDE SEQUENCE [LARGE SCALE GENOMIC DNA]</scope>
    <source>
        <strain evidence="2 3">DSM 19981</strain>
    </source>
</reference>
<organism evidence="2 3">
    <name type="scientific">Falsiroseomonas stagni DSM 19981</name>
    <dbReference type="NCBI Taxonomy" id="1123062"/>
    <lineage>
        <taxon>Bacteria</taxon>
        <taxon>Pseudomonadati</taxon>
        <taxon>Pseudomonadota</taxon>
        <taxon>Alphaproteobacteria</taxon>
        <taxon>Acetobacterales</taxon>
        <taxon>Roseomonadaceae</taxon>
        <taxon>Falsiroseomonas</taxon>
    </lineage>
</organism>
<dbReference type="GO" id="GO:0003824">
    <property type="term" value="F:catalytic activity"/>
    <property type="evidence" value="ECO:0007669"/>
    <property type="project" value="InterPro"/>
</dbReference>
<protein>
    <submittedName>
        <fullName evidence="2">Pimeloyl-ACP methyl ester carboxylesterase</fullName>
    </submittedName>
</protein>
<dbReference type="STRING" id="1123062.SAMN02745775_1011114"/>
<dbReference type="SUPFAM" id="SSF53474">
    <property type="entry name" value="alpha/beta-Hydrolases"/>
    <property type="match status" value="1"/>
</dbReference>
<accession>A0A1I3YAM1</accession>
<dbReference type="InterPro" id="IPR000073">
    <property type="entry name" value="AB_hydrolase_1"/>
</dbReference>
<sequence>MPMGHHVVVDGARLAAEERGAGCPVVFLHANVADSRMWPGQMEEVGTLARAIAYDRRGFGRTESGRAPFSPVADLLAVLDALGAAGPAILVGCSQGGRIAIDAALLHPDRVRALVLIAPSVGGAPEPAHPPAIAALLARQAAAERAGDLDQVNAIKARLWLDGPLAGEGRVTGPVRDLFLAMNGIALRSLPAAPSLDTAPAYQRLAALRVPALVAWGDLDFPHIQERCRHMVATLPAAQGEVLPGAAHLPSLEQPAAVTGLLLRFLRRLDAETASGP</sequence>
<proteinExistence type="predicted"/>
<dbReference type="AlphaFoldDB" id="A0A1I3YAM1"/>
<keyword evidence="3" id="KW-1185">Reference proteome</keyword>
<dbReference type="PANTHER" id="PTHR43689">
    <property type="entry name" value="HYDROLASE"/>
    <property type="match status" value="1"/>
</dbReference>
<dbReference type="PANTHER" id="PTHR43689:SF8">
    <property type="entry name" value="ALPHA_BETA-HYDROLASES SUPERFAMILY PROTEIN"/>
    <property type="match status" value="1"/>
</dbReference>
<dbReference type="EMBL" id="FOSQ01000001">
    <property type="protein sequence ID" value="SFK28823.1"/>
    <property type="molecule type" value="Genomic_DNA"/>
</dbReference>
<evidence type="ECO:0000313" key="2">
    <source>
        <dbReference type="EMBL" id="SFK28823.1"/>
    </source>
</evidence>
<dbReference type="Proteomes" id="UP000199473">
    <property type="component" value="Unassembled WGS sequence"/>
</dbReference>
<evidence type="ECO:0000313" key="3">
    <source>
        <dbReference type="Proteomes" id="UP000199473"/>
    </source>
</evidence>
<dbReference type="OrthoDB" id="9801400at2"/>
<evidence type="ECO:0000259" key="1">
    <source>
        <dbReference type="Pfam" id="PF12697"/>
    </source>
</evidence>
<name>A0A1I3YAM1_9PROT</name>
<dbReference type="Gene3D" id="3.40.50.1820">
    <property type="entry name" value="alpha/beta hydrolase"/>
    <property type="match status" value="1"/>
</dbReference>
<dbReference type="PRINTS" id="PR00111">
    <property type="entry name" value="ABHYDROLASE"/>
</dbReference>
<feature type="domain" description="AB hydrolase-1" evidence="1">
    <location>
        <begin position="25"/>
        <end position="258"/>
    </location>
</feature>
<gene>
    <name evidence="2" type="ORF">SAMN02745775_1011114</name>
</gene>
<dbReference type="RefSeq" id="WP_092956569.1">
    <property type="nucleotide sequence ID" value="NZ_FOSQ01000001.1"/>
</dbReference>
<dbReference type="PRINTS" id="PR00412">
    <property type="entry name" value="EPOXHYDRLASE"/>
</dbReference>